<evidence type="ECO:0000313" key="5">
    <source>
        <dbReference type="EMBL" id="MFD2091817.1"/>
    </source>
</evidence>
<proteinExistence type="predicted"/>
<feature type="domain" description="CoA carboxyltransferase C-terminal" evidence="4">
    <location>
        <begin position="230"/>
        <end position="487"/>
    </location>
</feature>
<evidence type="ECO:0000259" key="3">
    <source>
        <dbReference type="PROSITE" id="PS50980"/>
    </source>
</evidence>
<dbReference type="PROSITE" id="PS50989">
    <property type="entry name" value="COA_CT_CTER"/>
    <property type="match status" value="1"/>
</dbReference>
<dbReference type="Gene3D" id="3.90.226.10">
    <property type="entry name" value="2-enoyl-CoA Hydratase, Chain A, domain 1"/>
    <property type="match status" value="2"/>
</dbReference>
<dbReference type="EMBL" id="JBHUHP010000009">
    <property type="protein sequence ID" value="MFD2091817.1"/>
    <property type="molecule type" value="Genomic_DNA"/>
</dbReference>
<dbReference type="InterPro" id="IPR011763">
    <property type="entry name" value="COA_CT_C"/>
</dbReference>
<evidence type="ECO:0000259" key="4">
    <source>
        <dbReference type="PROSITE" id="PS50989"/>
    </source>
</evidence>
<dbReference type="SUPFAM" id="SSF52096">
    <property type="entry name" value="ClpP/crotonase"/>
    <property type="match status" value="2"/>
</dbReference>
<evidence type="ECO:0000256" key="2">
    <source>
        <dbReference type="SAM" id="MobiDB-lite"/>
    </source>
</evidence>
<evidence type="ECO:0000256" key="1">
    <source>
        <dbReference type="ARBA" id="ARBA00022679"/>
    </source>
</evidence>
<dbReference type="RefSeq" id="WP_376874461.1">
    <property type="nucleotide sequence ID" value="NZ_JBHUHP010000009.1"/>
</dbReference>
<dbReference type="PANTHER" id="PTHR42995">
    <property type="entry name" value="ACETYL-COENZYME A CARBOXYLASE CARBOXYL TRANSFERASE SUBUNIT BETA, CHLOROPLASTIC"/>
    <property type="match status" value="1"/>
</dbReference>
<evidence type="ECO:0000313" key="6">
    <source>
        <dbReference type="Proteomes" id="UP001597402"/>
    </source>
</evidence>
<dbReference type="InterPro" id="IPR034733">
    <property type="entry name" value="AcCoA_carboxyl_beta"/>
</dbReference>
<comment type="caution">
    <text evidence="5">The sequence shown here is derived from an EMBL/GenBank/DDBJ whole genome shotgun (WGS) entry which is preliminary data.</text>
</comment>
<dbReference type="InterPro" id="IPR011762">
    <property type="entry name" value="COA_CT_N"/>
</dbReference>
<dbReference type="InterPro" id="IPR029045">
    <property type="entry name" value="ClpP/crotonase-like_dom_sf"/>
</dbReference>
<dbReference type="InterPro" id="IPR000438">
    <property type="entry name" value="Acetyl_CoA_COase_Trfase_b_su"/>
</dbReference>
<feature type="compositionally biased region" description="Basic and acidic residues" evidence="2">
    <location>
        <begin position="233"/>
        <end position="245"/>
    </location>
</feature>
<accession>A0ABW4X943</accession>
<keyword evidence="1 5" id="KW-0808">Transferase</keyword>
<protein>
    <submittedName>
        <fullName evidence="5">Carboxyl transferase domain-containing protein</fullName>
    </submittedName>
</protein>
<feature type="domain" description="CoA carboxyltransferase N-terminal" evidence="3">
    <location>
        <begin position="1"/>
        <end position="240"/>
    </location>
</feature>
<dbReference type="Pfam" id="PF01039">
    <property type="entry name" value="Carboxyl_trans"/>
    <property type="match status" value="1"/>
</dbReference>
<dbReference type="GO" id="GO:0016740">
    <property type="term" value="F:transferase activity"/>
    <property type="evidence" value="ECO:0007669"/>
    <property type="project" value="UniProtKB-KW"/>
</dbReference>
<dbReference type="PROSITE" id="PS50980">
    <property type="entry name" value="COA_CT_NTER"/>
    <property type="match status" value="1"/>
</dbReference>
<dbReference type="Proteomes" id="UP001597402">
    <property type="component" value="Unassembled WGS sequence"/>
</dbReference>
<dbReference type="PRINTS" id="PR01070">
    <property type="entry name" value="ACCCTRFRASEB"/>
</dbReference>
<gene>
    <name evidence="5" type="ORF">ACFSHS_09565</name>
</gene>
<keyword evidence="6" id="KW-1185">Reference proteome</keyword>
<dbReference type="PANTHER" id="PTHR42995:SF5">
    <property type="entry name" value="ACETYL-COENZYME A CARBOXYLASE CARBOXYL TRANSFERASE SUBUNIT BETA, CHLOROPLASTIC"/>
    <property type="match status" value="1"/>
</dbReference>
<organism evidence="5 6">
    <name type="scientific">Blastococcus deserti</name>
    <dbReference type="NCBI Taxonomy" id="2259033"/>
    <lineage>
        <taxon>Bacteria</taxon>
        <taxon>Bacillati</taxon>
        <taxon>Actinomycetota</taxon>
        <taxon>Actinomycetes</taxon>
        <taxon>Geodermatophilales</taxon>
        <taxon>Geodermatophilaceae</taxon>
        <taxon>Blastococcus</taxon>
    </lineage>
</organism>
<reference evidence="6" key="1">
    <citation type="journal article" date="2019" name="Int. J. Syst. Evol. Microbiol.">
        <title>The Global Catalogue of Microorganisms (GCM) 10K type strain sequencing project: providing services to taxonomists for standard genome sequencing and annotation.</title>
        <authorList>
            <consortium name="The Broad Institute Genomics Platform"/>
            <consortium name="The Broad Institute Genome Sequencing Center for Infectious Disease"/>
            <person name="Wu L."/>
            <person name="Ma J."/>
        </authorList>
    </citation>
    <scope>NUCLEOTIDE SEQUENCE [LARGE SCALE GENOMIC DNA]</scope>
    <source>
        <strain evidence="6">JCM 3338</strain>
    </source>
</reference>
<sequence>MSGRPPRLDARSLRDLVLDAGSWKSWDAPVPPREVDDEYARELAEAAERSRQDESIITGEGRLRGRRVAVVAGEFGFLAGSIGIAAAERLIAAVERATDEGLPLLAAPVSGGTRMQEGTVAFLQMIGITAAIARHKQAGLPYLVYLRNPTFGGVLASWGSLGHVTIAEPGAAVGFLGARVYEALYGEPFPEGVQTAENLAAHGVIDAVVPHKEVGEVADRALRVLAARQTWHRDVAGAEPPRPEDGTDADDPEDHRSAWEVVTASRREDRPGVRRLLRTAATDIVGLSGTGAGEKDPGLLLALARFGGAPCVVLGQDRRGQSLSAPLGPAALREARRGMHLAEELRLPLVTLIDTPGAALSREAEEGGLAGEIARCLHDMVVLRAPTLAVLLGQGTGGGALALVPADRVLAAANGWLGPLPPEGASAIVHRDTAHAGEMAQHQGVRATDLWRAGIVDRVVPERPDAADEPVEFCRRLGRVLGEELAGLLGRDDTERHRSRLHRYRHLGR</sequence>
<feature type="region of interest" description="Disordered" evidence="2">
    <location>
        <begin position="233"/>
        <end position="255"/>
    </location>
</feature>
<name>A0ABW4X943_9ACTN</name>